<evidence type="ECO:0000256" key="8">
    <source>
        <dbReference type="ARBA" id="ARBA00035381"/>
    </source>
</evidence>
<dbReference type="FunFam" id="3.40.5.10:FF:000005">
    <property type="entry name" value="39S ribosomal protein L9, mitochondrial"/>
    <property type="match status" value="1"/>
</dbReference>
<keyword evidence="6" id="KW-0687">Ribonucleoprotein</keyword>
<evidence type="ECO:0000259" key="11">
    <source>
        <dbReference type="Pfam" id="PF22078"/>
    </source>
</evidence>
<sequence length="243" mass="27870">MLAAARGLILAGASLGVPLVCRGLRLSAPLETCIVERWWKVPLSKVGREPRIKHRRYKVYRLVEDTKHKPKEPLELILTQTVDDVGSRGDTVLVPKSFGRSRLLNQNKAVYASPENKKIFEEENRLRQEGKLPRLQTHTGEKTVRFLRKCTLEVGVNDCEQFELTHEIVARHFLRNLGVVVLPHTLKLPDEPITELGEYWCEVTVNDLDTVRVPLSVVRFAEPKPESYRVWLAQPEDAPQQYH</sequence>
<dbReference type="EMBL" id="OX395143">
    <property type="protein sequence ID" value="CAI5798584.1"/>
    <property type="molecule type" value="Genomic_DNA"/>
</dbReference>
<organism evidence="13 14">
    <name type="scientific">Podarcis lilfordi</name>
    <name type="common">Lilford's wall lizard</name>
    <dbReference type="NCBI Taxonomy" id="74358"/>
    <lineage>
        <taxon>Eukaryota</taxon>
        <taxon>Metazoa</taxon>
        <taxon>Chordata</taxon>
        <taxon>Craniata</taxon>
        <taxon>Vertebrata</taxon>
        <taxon>Euteleostomi</taxon>
        <taxon>Lepidosauria</taxon>
        <taxon>Squamata</taxon>
        <taxon>Bifurcata</taxon>
        <taxon>Unidentata</taxon>
        <taxon>Episquamata</taxon>
        <taxon>Laterata</taxon>
        <taxon>Lacertibaenia</taxon>
        <taxon>Lacertidae</taxon>
        <taxon>Podarcis</taxon>
    </lineage>
</organism>
<dbReference type="Pfam" id="PF25131">
    <property type="entry name" value="bL9m_N"/>
    <property type="match status" value="1"/>
</dbReference>
<proteinExistence type="inferred from homology"/>
<dbReference type="Gene3D" id="3.40.5.10">
    <property type="entry name" value="Ribosomal protein L9, N-terminal domain"/>
    <property type="match status" value="1"/>
</dbReference>
<evidence type="ECO:0000256" key="2">
    <source>
        <dbReference type="ARBA" id="ARBA00010605"/>
    </source>
</evidence>
<dbReference type="InterPro" id="IPR054302">
    <property type="entry name" value="Ribosomal_bL9m_C"/>
</dbReference>
<dbReference type="InterPro" id="IPR020070">
    <property type="entry name" value="Ribosomal_bL9_N"/>
</dbReference>
<evidence type="ECO:0000256" key="3">
    <source>
        <dbReference type="ARBA" id="ARBA00022946"/>
    </source>
</evidence>
<keyword evidence="9" id="KW-0732">Signal</keyword>
<dbReference type="GO" id="GO:1990904">
    <property type="term" value="C:ribonucleoprotein complex"/>
    <property type="evidence" value="ECO:0007669"/>
    <property type="project" value="UniProtKB-KW"/>
</dbReference>
<keyword evidence="14" id="KW-1185">Reference proteome</keyword>
<feature type="domain" description="Large ribosomal subunit protein bL9m C-terminal" evidence="11">
    <location>
        <begin position="134"/>
        <end position="218"/>
    </location>
</feature>
<evidence type="ECO:0000256" key="4">
    <source>
        <dbReference type="ARBA" id="ARBA00022980"/>
    </source>
</evidence>
<dbReference type="Pfam" id="PF22078">
    <property type="entry name" value="Ribosomal_bL9m_C"/>
    <property type="match status" value="1"/>
</dbReference>
<feature type="domain" description="Ribosomal protein L9" evidence="10">
    <location>
        <begin position="75"/>
        <end position="120"/>
    </location>
</feature>
<evidence type="ECO:0000256" key="9">
    <source>
        <dbReference type="SAM" id="SignalP"/>
    </source>
</evidence>
<dbReference type="PANTHER" id="PTHR21368">
    <property type="entry name" value="50S RIBOSOMAL PROTEIN L9"/>
    <property type="match status" value="1"/>
</dbReference>
<dbReference type="SUPFAM" id="SSF55658">
    <property type="entry name" value="L9 N-domain-like"/>
    <property type="match status" value="1"/>
</dbReference>
<gene>
    <name evidence="13" type="ORF">PODLI_1B041048</name>
</gene>
<accession>A0AA35LN42</accession>
<dbReference type="GO" id="GO:0006412">
    <property type="term" value="P:translation"/>
    <property type="evidence" value="ECO:0007669"/>
    <property type="project" value="InterPro"/>
</dbReference>
<dbReference type="InterPro" id="IPR036935">
    <property type="entry name" value="Ribosomal_bL9_N_sf"/>
</dbReference>
<comment type="similarity">
    <text evidence="2">Belongs to the bacterial ribosomal protein bL9 family.</text>
</comment>
<reference evidence="13" key="1">
    <citation type="submission" date="2022-12" db="EMBL/GenBank/DDBJ databases">
        <authorList>
            <person name="Alioto T."/>
            <person name="Alioto T."/>
            <person name="Gomez Garrido J."/>
        </authorList>
    </citation>
    <scope>NUCLEOTIDE SEQUENCE</scope>
</reference>
<evidence type="ECO:0000256" key="1">
    <source>
        <dbReference type="ARBA" id="ARBA00004173"/>
    </source>
</evidence>
<evidence type="ECO:0000256" key="6">
    <source>
        <dbReference type="ARBA" id="ARBA00023274"/>
    </source>
</evidence>
<comment type="subcellular location">
    <subcellularLocation>
        <location evidence="1">Mitochondrion</location>
    </subcellularLocation>
</comment>
<keyword evidence="4 13" id="KW-0689">Ribosomal protein</keyword>
<evidence type="ECO:0000256" key="7">
    <source>
        <dbReference type="ARBA" id="ARBA00035194"/>
    </source>
</evidence>
<dbReference type="InterPro" id="IPR056864">
    <property type="entry name" value="MRP-L9_N"/>
</dbReference>
<feature type="chain" id="PRO_5041355075" description="Large ribosomal subunit protein bL9m" evidence="9">
    <location>
        <begin position="17"/>
        <end position="243"/>
    </location>
</feature>
<evidence type="ECO:0000313" key="13">
    <source>
        <dbReference type="EMBL" id="CAI5798584.1"/>
    </source>
</evidence>
<protein>
    <recommendedName>
        <fullName evidence="7">Large ribosomal subunit protein bL9m</fullName>
    </recommendedName>
    <alternativeName>
        <fullName evidence="8">39S ribosomal protein L9, mitochondrial</fullName>
    </alternativeName>
</protein>
<evidence type="ECO:0000313" key="14">
    <source>
        <dbReference type="Proteomes" id="UP001178461"/>
    </source>
</evidence>
<dbReference type="Proteomes" id="UP001178461">
    <property type="component" value="Chromosome 16"/>
</dbReference>
<dbReference type="InterPro" id="IPR000244">
    <property type="entry name" value="Ribosomal_bL9"/>
</dbReference>
<evidence type="ECO:0000259" key="10">
    <source>
        <dbReference type="Pfam" id="PF01281"/>
    </source>
</evidence>
<dbReference type="Pfam" id="PF01281">
    <property type="entry name" value="Ribosomal_L9_N"/>
    <property type="match status" value="1"/>
</dbReference>
<dbReference type="GO" id="GO:0005739">
    <property type="term" value="C:mitochondrion"/>
    <property type="evidence" value="ECO:0007669"/>
    <property type="project" value="UniProtKB-SubCell"/>
</dbReference>
<dbReference type="GO" id="GO:0003735">
    <property type="term" value="F:structural constituent of ribosome"/>
    <property type="evidence" value="ECO:0007669"/>
    <property type="project" value="InterPro"/>
</dbReference>
<name>A0AA35LN42_9SAUR</name>
<evidence type="ECO:0000256" key="5">
    <source>
        <dbReference type="ARBA" id="ARBA00023128"/>
    </source>
</evidence>
<feature type="signal peptide" evidence="9">
    <location>
        <begin position="1"/>
        <end position="16"/>
    </location>
</feature>
<keyword evidence="3" id="KW-0809">Transit peptide</keyword>
<dbReference type="InterPro" id="IPR009027">
    <property type="entry name" value="Ribosomal_bL9/RNase_H1_N"/>
</dbReference>
<feature type="domain" description="Large ribosomal subunit protein bL9m N-terminal" evidence="12">
    <location>
        <begin position="34"/>
        <end position="65"/>
    </location>
</feature>
<keyword evidence="5" id="KW-0496">Mitochondrion</keyword>
<dbReference type="GO" id="GO:0005840">
    <property type="term" value="C:ribosome"/>
    <property type="evidence" value="ECO:0007669"/>
    <property type="project" value="UniProtKB-KW"/>
</dbReference>
<evidence type="ECO:0000259" key="12">
    <source>
        <dbReference type="Pfam" id="PF25131"/>
    </source>
</evidence>
<dbReference type="AlphaFoldDB" id="A0AA35LN42"/>